<evidence type="ECO:0000256" key="1">
    <source>
        <dbReference type="SAM" id="MobiDB-lite"/>
    </source>
</evidence>
<feature type="compositionally biased region" description="Basic and acidic residues" evidence="1">
    <location>
        <begin position="197"/>
        <end position="217"/>
    </location>
</feature>
<dbReference type="OrthoDB" id="7033130at2"/>
<dbReference type="EMBL" id="UGUS01000002">
    <property type="protein sequence ID" value="SUD32477.1"/>
    <property type="molecule type" value="Genomic_DNA"/>
</dbReference>
<organism evidence="2 3">
    <name type="scientific">Pseudomonas fluorescens</name>
    <dbReference type="NCBI Taxonomy" id="294"/>
    <lineage>
        <taxon>Bacteria</taxon>
        <taxon>Pseudomonadati</taxon>
        <taxon>Pseudomonadota</taxon>
        <taxon>Gammaproteobacteria</taxon>
        <taxon>Pseudomonadales</taxon>
        <taxon>Pseudomonadaceae</taxon>
        <taxon>Pseudomonas</taxon>
    </lineage>
</organism>
<evidence type="ECO:0000313" key="2">
    <source>
        <dbReference type="EMBL" id="SUD32477.1"/>
    </source>
</evidence>
<feature type="compositionally biased region" description="Basic and acidic residues" evidence="1">
    <location>
        <begin position="170"/>
        <end position="190"/>
    </location>
</feature>
<dbReference type="RefSeq" id="WP_147288401.1">
    <property type="nucleotide sequence ID" value="NZ_UGUS01000002.1"/>
</dbReference>
<feature type="compositionally biased region" description="Basic and acidic residues" evidence="1">
    <location>
        <begin position="143"/>
        <end position="163"/>
    </location>
</feature>
<protein>
    <submittedName>
        <fullName evidence="2">Uncharacterized protein</fullName>
    </submittedName>
</protein>
<feature type="region of interest" description="Disordered" evidence="1">
    <location>
        <begin position="350"/>
        <end position="418"/>
    </location>
</feature>
<name>A0A379IGH0_PSEFL</name>
<sequence length="418" mass="44547">MSYLSVNNPPSVNVGNHKLDLGVPLSVPAGNTEASKLLGNKSSVLPDHTRNAELGRGSTTVSTDALSKLLDMFELLFKAMRDVLSGKKNPPDTLATQDKPTETKPLPGDKPAISGQEVKTRVDEGKQPEKKADIDGKTVLSGKDLKALVDTDKQTEKKPDAENKPAAPGKDAKVLVDTDKQTEKKPDAENKPAVPGKDAKVLVDTDKQTEKKPDAENKPAVPGKDAKVLVDTDKQTEKKPDAENKPAVPGKDAKVLIDTDKQTEKKPDAGVKPTATDKQSNVSADNMVRVNVNVNNCHCPGDTPPVFPGIDPRFEPGSIPMVSTHLYPGLEPQPPSLVTNHRVNPGVVPHSTTPVINRGVRSEPVVPDANTRVKPGVSPQPAPEVQPDKPLPDTDLTSAGPDCGPDEIDGAADAYRRR</sequence>
<feature type="compositionally biased region" description="Basic and acidic residues" evidence="1">
    <location>
        <begin position="224"/>
        <end position="244"/>
    </location>
</feature>
<reference evidence="2 3" key="1">
    <citation type="submission" date="2018-06" db="EMBL/GenBank/DDBJ databases">
        <authorList>
            <consortium name="Pathogen Informatics"/>
            <person name="Doyle S."/>
        </authorList>
    </citation>
    <scope>NUCLEOTIDE SEQUENCE [LARGE SCALE GENOMIC DNA]</scope>
    <source>
        <strain evidence="2 3">NCTC10392</strain>
    </source>
</reference>
<gene>
    <name evidence="2" type="ORF">NCTC10392_03843</name>
</gene>
<accession>A0A379IGH0</accession>
<evidence type="ECO:0000313" key="3">
    <source>
        <dbReference type="Proteomes" id="UP000255125"/>
    </source>
</evidence>
<feature type="compositionally biased region" description="Basic and acidic residues" evidence="1">
    <location>
        <begin position="118"/>
        <end position="136"/>
    </location>
</feature>
<feature type="compositionally biased region" description="Basic and acidic residues" evidence="1">
    <location>
        <begin position="251"/>
        <end position="269"/>
    </location>
</feature>
<dbReference type="Proteomes" id="UP000255125">
    <property type="component" value="Unassembled WGS sequence"/>
</dbReference>
<feature type="region of interest" description="Disordered" evidence="1">
    <location>
        <begin position="85"/>
        <end position="280"/>
    </location>
</feature>
<dbReference type="AlphaFoldDB" id="A0A379IGH0"/>
<proteinExistence type="predicted"/>